<dbReference type="InterPro" id="IPR036250">
    <property type="entry name" value="AcylCo_DH-like_C"/>
</dbReference>
<protein>
    <submittedName>
        <fullName evidence="2">Acyl-CoA/acyl-ACP dehydrogenase</fullName>
    </submittedName>
</protein>
<dbReference type="InterPro" id="IPR046373">
    <property type="entry name" value="Acyl-CoA_Oxase/DH_mid-dom_sf"/>
</dbReference>
<organism evidence="2 3">
    <name type="scientific">Actinomyces bowdenii</name>
    <dbReference type="NCBI Taxonomy" id="131109"/>
    <lineage>
        <taxon>Bacteria</taxon>
        <taxon>Bacillati</taxon>
        <taxon>Actinomycetota</taxon>
        <taxon>Actinomycetes</taxon>
        <taxon>Actinomycetales</taxon>
        <taxon>Actinomycetaceae</taxon>
        <taxon>Actinomyces</taxon>
    </lineage>
</organism>
<dbReference type="Proteomes" id="UP000572528">
    <property type="component" value="Unassembled WGS sequence"/>
</dbReference>
<dbReference type="RefSeq" id="WP_179901088.1">
    <property type="nucleotide sequence ID" value="NZ_JACBXV010000152.1"/>
</dbReference>
<proteinExistence type="predicted"/>
<accession>A0A853EKG5</accession>
<dbReference type="Gene3D" id="1.10.540.10">
    <property type="entry name" value="Acyl-CoA dehydrogenase/oxidase, N-terminal domain"/>
    <property type="match status" value="1"/>
</dbReference>
<dbReference type="AlphaFoldDB" id="A0A853EKG5"/>
<dbReference type="EMBL" id="JACBXV010000152">
    <property type="protein sequence ID" value="NYS69827.1"/>
    <property type="molecule type" value="Genomic_DNA"/>
</dbReference>
<sequence>MTLDPASSTPSSNDSVSSSPSEAFGAFLDDSLRDSASTLIRQAGAWAAEVDAASRTPRPLLEELAGAGLLDLGVEARLAAGPRADDVSAPAALIAALATQCMTTAFGLWAHRVVQEYLARGERSPATEGVLADLRAGRRFGATAMAAGLKWLAGVGDLAVHAEPQGTGWRLSGFIPWVSLLLEDSVMVVPVRTPQGTIVVWVPVSQVRVSPVTGLLALDATASGSVTLDGVAVGAHQVISTDLAAFARGFKPTMLALQSSFSVGLIQRSLAESASAADRDGNAVFASDLARLRDDVEAHRRRWQALVADVGAASAREILEIRLQASDLAVRATRLEATLAGGRGYRLASGAARRLREAAFLPVQSPSEGHLRWELSSLD</sequence>
<dbReference type="GO" id="GO:0016627">
    <property type="term" value="F:oxidoreductase activity, acting on the CH-CH group of donors"/>
    <property type="evidence" value="ECO:0007669"/>
    <property type="project" value="InterPro"/>
</dbReference>
<name>A0A853EKG5_9ACTO</name>
<evidence type="ECO:0000256" key="1">
    <source>
        <dbReference type="SAM" id="MobiDB-lite"/>
    </source>
</evidence>
<dbReference type="GO" id="GO:0050660">
    <property type="term" value="F:flavin adenine dinucleotide binding"/>
    <property type="evidence" value="ECO:0007669"/>
    <property type="project" value="InterPro"/>
</dbReference>
<evidence type="ECO:0000313" key="2">
    <source>
        <dbReference type="EMBL" id="NYS69827.1"/>
    </source>
</evidence>
<dbReference type="SUPFAM" id="SSF56645">
    <property type="entry name" value="Acyl-CoA dehydrogenase NM domain-like"/>
    <property type="match status" value="1"/>
</dbReference>
<dbReference type="InterPro" id="IPR037069">
    <property type="entry name" value="AcylCoA_DH/ox_N_sf"/>
</dbReference>
<dbReference type="InterPro" id="IPR009100">
    <property type="entry name" value="AcylCoA_DH/oxidase_NM_dom_sf"/>
</dbReference>
<dbReference type="SUPFAM" id="SSF47203">
    <property type="entry name" value="Acyl-CoA dehydrogenase C-terminal domain-like"/>
    <property type="match status" value="1"/>
</dbReference>
<feature type="region of interest" description="Disordered" evidence="1">
    <location>
        <begin position="1"/>
        <end position="20"/>
    </location>
</feature>
<comment type="caution">
    <text evidence="2">The sequence shown here is derived from an EMBL/GenBank/DDBJ whole genome shotgun (WGS) entry which is preliminary data.</text>
</comment>
<dbReference type="Gene3D" id="2.40.110.10">
    <property type="entry name" value="Butyryl-CoA Dehydrogenase, subunit A, domain 2"/>
    <property type="match status" value="1"/>
</dbReference>
<reference evidence="2 3" key="1">
    <citation type="submission" date="2020-07" db="EMBL/GenBank/DDBJ databases">
        <title>MOT database genomes.</title>
        <authorList>
            <person name="Joseph S."/>
            <person name="Aduse-Opoku J."/>
            <person name="Hashim A."/>
            <person name="Wade W."/>
            <person name="Curtis M."/>
        </authorList>
    </citation>
    <scope>NUCLEOTIDE SEQUENCE [LARGE SCALE GENOMIC DNA]</scope>
    <source>
        <strain evidence="2 3">WMus004</strain>
    </source>
</reference>
<gene>
    <name evidence="2" type="ORF">HZZ05_09930</name>
</gene>
<evidence type="ECO:0000313" key="3">
    <source>
        <dbReference type="Proteomes" id="UP000572528"/>
    </source>
</evidence>